<sequence>EDEISGSGGDLPGSTVRVVAVAGGGYGPAGHDTRAGARADGSDAARGPPDDHQCAARRPDARLRHAAAAQGQRPRRDRVVRHHRRLRRLDRPRTGDQPLAQAQQRPPRLPRLLADRQEQRPAAGQGARRVRGQAGLQPHAHRGGRAARVPAAVLHERCDRRGQLQPVRHRSGQRRRLQRPDRGRRRRPVRRHDAPQHPRPDPGDRHEEDDHGPPVRPRLLQRRVDPLPQLRVLRRVHRGHRAQHLRACPRRRAVRQRRRPGRLGARVDLHVRQREDRAGPQADPGPHPRAEGRLRRTRRRRGQPGGPRGVPPGRGREQHLRRLSDELPASGPPRVQPAVGLAGRGLQQRGAGPGPQRPQARREQGAAPRRPWPRDLARRRAARLGQRAHQLSGARLPVHGAPWAPHPRSRRPAV</sequence>
<feature type="compositionally biased region" description="Basic and acidic residues" evidence="1">
    <location>
        <begin position="265"/>
        <end position="278"/>
    </location>
</feature>
<feature type="compositionally biased region" description="Basic and acidic residues" evidence="1">
    <location>
        <begin position="191"/>
        <end position="213"/>
    </location>
</feature>
<feature type="compositionally biased region" description="Basic and acidic residues" evidence="1">
    <location>
        <begin position="314"/>
        <end position="325"/>
    </location>
</feature>
<proteinExistence type="predicted"/>
<feature type="compositionally biased region" description="Low complexity" evidence="1">
    <location>
        <begin position="96"/>
        <end position="112"/>
    </location>
</feature>
<evidence type="ECO:0000256" key="1">
    <source>
        <dbReference type="SAM" id="MobiDB-lite"/>
    </source>
</evidence>
<feature type="compositionally biased region" description="Basic residues" evidence="1">
    <location>
        <begin position="167"/>
        <end position="190"/>
    </location>
</feature>
<feature type="non-terminal residue" evidence="2">
    <location>
        <position position="414"/>
    </location>
</feature>
<protein>
    <submittedName>
        <fullName evidence="2">Uncharacterized protein</fullName>
    </submittedName>
</protein>
<evidence type="ECO:0000313" key="2">
    <source>
        <dbReference type="EMBL" id="CAA9500574.1"/>
    </source>
</evidence>
<feature type="compositionally biased region" description="Low complexity" evidence="1">
    <location>
        <begin position="120"/>
        <end position="135"/>
    </location>
</feature>
<feature type="compositionally biased region" description="Basic and acidic residues" evidence="1">
    <location>
        <begin position="31"/>
        <end position="63"/>
    </location>
</feature>
<feature type="non-terminal residue" evidence="2">
    <location>
        <position position="1"/>
    </location>
</feature>
<dbReference type="EMBL" id="CADCVR010000064">
    <property type="protein sequence ID" value="CAA9500574.1"/>
    <property type="molecule type" value="Genomic_DNA"/>
</dbReference>
<accession>A0A6J4SJB7</accession>
<name>A0A6J4SJB7_9ACTN</name>
<feature type="region of interest" description="Disordered" evidence="1">
    <location>
        <begin position="21"/>
        <end position="414"/>
    </location>
</feature>
<feature type="compositionally biased region" description="Basic residues" evidence="1">
    <location>
        <begin position="73"/>
        <end position="88"/>
    </location>
</feature>
<feature type="compositionally biased region" description="Basic residues" evidence="1">
    <location>
        <begin position="232"/>
        <end position="261"/>
    </location>
</feature>
<organism evidence="2">
    <name type="scientific">uncultured Solirubrobacteraceae bacterium</name>
    <dbReference type="NCBI Taxonomy" id="1162706"/>
    <lineage>
        <taxon>Bacteria</taxon>
        <taxon>Bacillati</taxon>
        <taxon>Actinomycetota</taxon>
        <taxon>Thermoleophilia</taxon>
        <taxon>Solirubrobacterales</taxon>
        <taxon>Solirubrobacteraceae</taxon>
        <taxon>environmental samples</taxon>
    </lineage>
</organism>
<reference evidence="2" key="1">
    <citation type="submission" date="2020-02" db="EMBL/GenBank/DDBJ databases">
        <authorList>
            <person name="Meier V. D."/>
        </authorList>
    </citation>
    <scope>NUCLEOTIDE SEQUENCE</scope>
    <source>
        <strain evidence="2">AVDCRST_MAG53</strain>
    </source>
</reference>
<gene>
    <name evidence="2" type="ORF">AVDCRST_MAG53-1929</name>
</gene>
<dbReference type="AlphaFoldDB" id="A0A6J4SJB7"/>